<accession>A0A937XHL9</accession>
<dbReference type="Proteomes" id="UP000779900">
    <property type="component" value="Unassembled WGS sequence"/>
</dbReference>
<protein>
    <submittedName>
        <fullName evidence="2">DUF1846 family protein</fullName>
    </submittedName>
</protein>
<feature type="domain" description="DUF1846" evidence="1">
    <location>
        <begin position="12"/>
        <end position="343"/>
    </location>
</feature>
<comment type="caution">
    <text evidence="2">The sequence shown here is derived from an EMBL/GenBank/DDBJ whole genome shotgun (WGS) entry which is preliminary data.</text>
</comment>
<dbReference type="Gene3D" id="3.10.630.10">
    <property type="entry name" value="dip2346 domain like"/>
    <property type="match status" value="1"/>
</dbReference>
<dbReference type="Pfam" id="PF08903">
    <property type="entry name" value="DUF1846"/>
    <property type="match status" value="1"/>
</dbReference>
<name>A0A937XHL9_UNCW3</name>
<evidence type="ECO:0000259" key="1">
    <source>
        <dbReference type="Pfam" id="PF08903"/>
    </source>
</evidence>
<reference evidence="2" key="1">
    <citation type="submission" date="2019-03" db="EMBL/GenBank/DDBJ databases">
        <title>Lake Tanganyika Metagenome-Assembled Genomes (MAGs).</title>
        <authorList>
            <person name="Tran P."/>
        </authorList>
    </citation>
    <scope>NUCLEOTIDE SEQUENCE</scope>
    <source>
        <strain evidence="2">K_DeepCast_150m_m2_040</strain>
    </source>
</reference>
<dbReference type="EMBL" id="VGIR01000115">
    <property type="protein sequence ID" value="MBM3332659.1"/>
    <property type="molecule type" value="Genomic_DNA"/>
</dbReference>
<evidence type="ECO:0000313" key="3">
    <source>
        <dbReference type="Proteomes" id="UP000779900"/>
    </source>
</evidence>
<dbReference type="Gene3D" id="1.20.1570.10">
    <property type="entry name" value="dip2346 domain like"/>
    <property type="match status" value="1"/>
</dbReference>
<evidence type="ECO:0000313" key="2">
    <source>
        <dbReference type="EMBL" id="MBM3332659.1"/>
    </source>
</evidence>
<gene>
    <name evidence="2" type="ORF">FJY68_12575</name>
</gene>
<proteinExistence type="predicted"/>
<organism evidence="2 3">
    <name type="scientific">candidate division WOR-3 bacterium</name>
    <dbReference type="NCBI Taxonomy" id="2052148"/>
    <lineage>
        <taxon>Bacteria</taxon>
        <taxon>Bacteria division WOR-3</taxon>
    </lineage>
</organism>
<dbReference type="InterPro" id="IPR048496">
    <property type="entry name" value="DUF1846_N"/>
</dbReference>
<dbReference type="AlphaFoldDB" id="A0A937XHL9"/>
<sequence>MLEIPATTPNRIGFDNQKYLAEQTAAIHERVAEFGTKLYLELGGKLVYDYHASRVLPGFHPNVKMELLRELRDDADIILCIHAGDIERRKIRADFGITYDADALKLIDDLKEQGLLVRAVVITRFDNQPAAAAFKNKLEHRGVRVYTHRFTRGYPTEVDIVVSPEGYGANEYVVTEKPLVVVTGPGPGSGKLATCLSQMYHDHQRGVKSGYAKFETFPIWNLPLKHPVNVAYEAATADIRDFNVVDPFHLEASGSVAVNYNRDVEVFPVLRRILTRITGSPRYQSPTEMGVNRAGFGITDDAVTQEAACQEIIRRYFRYRCEHAMGFVDRETVQKVELLMNDLGIKPENRAVVAPARQAGVEAEAKGKGNEGIFCGTAMELPDSTIILIRA</sequence>